<dbReference type="EMBL" id="JARGEI010000012">
    <property type="protein sequence ID" value="KAJ8723031.1"/>
    <property type="molecule type" value="Genomic_DNA"/>
</dbReference>
<feature type="region of interest" description="Disordered" evidence="2">
    <location>
        <begin position="3026"/>
        <end position="3055"/>
    </location>
</feature>
<feature type="compositionally biased region" description="Basic residues" evidence="2">
    <location>
        <begin position="3169"/>
        <end position="3183"/>
    </location>
</feature>
<feature type="region of interest" description="Disordered" evidence="2">
    <location>
        <begin position="2826"/>
        <end position="2851"/>
    </location>
</feature>
<feature type="compositionally biased region" description="Low complexity" evidence="2">
    <location>
        <begin position="432"/>
        <end position="457"/>
    </location>
</feature>
<gene>
    <name evidence="5" type="ORF">PYW07_004211</name>
</gene>
<sequence length="3931" mass="432259">MSWCRSHSQSGMNSAPTQEPLFQLTYEKKPFGINCDYKLWVKSASLEVVYNAEAARWAQQLWVKSASLEVVYNAEAARWAQQWVCAPWAHAYAHVRDTTRARLRTQWEHMMHAHQHPGERRTWQVELDISAPQILFVEQLTSRDSAVLVVDFGRLRLANANLSDYAPHTPPADDEEMFMTPCSTPPGSLLSPGSPPEPPPQLAQPALDAANLHNRLYDRYKIELSDLQILVGRARDNWKYAHTKSTSSLHLLDRFSILLQAERRVVHTSDPQYPTATVCGSLPALVVHLSEQKLFAVRAVFANSALLGTNNSRECASPMQAESDDIEEDSVSSETERSEFSQHHNSTLFMLQFAIEQMSLEVQSMGRSIAEVQVCGVKAAATARPRDLSLSLSVHSLLLVDALQTYGPDFELLVASHKHVGMDTLSGSIRGSEPCSPTSPTSPTSPVCPSSPDARSTHALAHPHALHQALNSLHCNNKNEPLYPAEPSLGGRASPGAWAAGTGLNWNGSGMFGAGWGAAWSAAWSAVSWGPAPAAWGAAGLVDSEALIAVDLCLVKGDGDNEDLRIANILFNNLDIIANQETIVELIGFTQRVLGPKASAKKHSTDLGQSEPAAAAPFSYPIPEDEPKKEVRTEITFDFHRLGVLLLRAAVHEGNVVARKIATATISEAKIQATVDGSRVEVGGSLGGVGVVSLCEGGGLHTRVLCAGHARAPDAHQAHDTRTHDGDDAKALLFTIHRTVATRSDAEAPVVEATVSLHVASVWYTHSGPLLRELRSCLTEFKQYLANLARSIRAAAADMAIGLVHPRGESLYANPKLSQSMEGVSPRRRTVSLGTSLDEPPSLKSDNIVLSVNIELESPVVVVPRNAHSTQVFVAHLGRMALANRPGPPHHTLYKVRVRDISLAAVDVADKLKVHQLSSENMADIYDVTQGKPVLHNTALRFTVNYADTEADTDADYQCEVRGKIVGGLHVSARREQYEQLLETLRWISSDAPADVVDSEGPHSMPSPLSQVRYKIVGGLHVSARREQYEQLLETLRWISSDAPADVVDSEGPHSMPSPLSQVRYKIVGGLHVSARREQYEQLLETLRWISSDAPADVVDSEGPHSMPSPLSQVRYKIVGGLHVSARREQYEQLLETLRWISSDAPADVVDSEGPHSMPSPLSQVRYKIVGGLHVSARREQYEQLLETLRWISSDAPADVVDSEGPHSMPSPLSQVRYKIVGGLHVSARREQYEQLLETLRWISSDAPADVVDSEGPHSMPSPLSQVRYKIVGGLHVSARREQYEQLLETLRWISSDAPADVVDSEGPHSMPSPLSQVRYKIVGGLHVSARREQYEQLLETLRWISSDAPADVVDSEGPHSMPSPLSQVRYKIVGGLHVSARREQYEQLLETLRWISSDAPADVVDSEGPHSMPSPLSQVRYKIVGGLHVSARREQYEQLLETLRWISSDAPADVVDSEGPHSMPSPLSQVRYKIVGGLHVSARREQYEQLLETLRWISSDAPADVVDSEGPHSMPSPLSQVRYKIVGGLHVSARREQYEQLLETLRWISSDAPADVVDSEGPHSMPSPLSQVRYKIVGGLHVSARREQYEQLLETLRWISSDAPADVVDSEGPHSMPSPLSQVRYKIVGGLHVSARREQYEQLLETLRWISSDAPADVVDSEGPHSMPSPLSQVRYKIVGGLHVSARREQYEQLLETLRWISSDAPADVVDSEGPHSMPSPLSQVRYKIVGGLHVSARREQYEQLLETLRWISSDAPADVVDSEGPHSMPSPLSQVRYKIVGGLHVSARREQYEQLLETLRWISSDAPADVVDSEGPHSMPSPLSQVRYKIVGGLHVSARREQYEQLLETLRWISSDAPADVVDSEGPHSMPSPLSQVRYKIVGGLHVSARREQYEQLLETLRWISSDAPADVVDSEGPHSMPSPLSQVRYKIVGGLHVSARREQYEQLLETLRWISSDAPADVVDSEGPHSMPSPLSQVRYKIVGGLHVSARREQYEQLLETLRWISSDAPADVVDSEGPHSMPSPLSQVRYKIVGGLHVSARREQYEQLLETLRWISSDAPADVVDSEGPHSMPSPLSQVRYKIVGGLHVSARREQYEQLLETLRWISSDAPADVVDSEGPHSMPSPLSQVRYKIVGGLHVSARHEQYEQLLETLRWISSDAPADVVDSEGPHSMPSPLSQVRYKIVGGLHVSARREQYEQLLETLRWISSDAPADVVDSEGPHSMPSPLSQVRYKIVGGLHVSARREQYEQLLETLRWISSDAPADVVDSEGPHSMPSPLSQVRYKIVGGLHVSARREQYEQLLETLRWISSDAPADVVDSEGPHSMPSPLSQVRYKIVGGLHVSARREQYEQLLETLRWISSDAPADVVDSEGPHSMPSPLSQVRYKIVGGLHVSARREQYEQLLETLRWISSDAPADVVDSEGPHSMPSPLSQVRYKIVGGLHVSARREQYEQLLETLRWISSDAPADVVDSEGPHSMPSPLSQVRYKIVGGLHVSARREQYEQLLETLRWISSDAPADVVDSEGPHSMPSPLSQVRYKIVGGLHVSARREQYEQLLETLRWISSDAPADVVDSEGPHSMPSPLSQVRYKIVGGLHVSARREQYEQLLETLRWISSDAPADVVDSEGPHSMPSPLSQVAPSDGAAHLLDSAVPTLQLDPAVRATVLAVPPPAHPAAPTRPQAQPSVSPLIVNFELPTFSVELRADLGEGERSLVELSFREFKLNYQKTHPYENMLQVSLHSITMEDLTKDPESKHRMLMVSHTPQVPPKAVFVSKSCPAFVTDSDDLASVSSLQYMKCWSCSLPSQLNVPAKESLERRKTRDSTCGVTPPCSPELGADEESGARTAEPGDNLVWLSVHTREPQHPHFSDKYDKVTCGIQSSAARRRRARRSCARTRGARAPPSPATTSAVRRDAAVLAGAVRGRGGRARRRARRQPRVAVRAHARAAAPALQRQVRQGNVRHTEQCGATPPCSPELCADEGGARAAEPGDNLVWLSVHTREPQHPHFSDKYDKVTCGIQSSAARRRRARRSCARTRGARAPPSPATTSAVRRDAAVLAGAVRGRGGRARRRARRQPRVAVRAHARAAAPALQRQVRQGNVRHTEQCGATPPCSPELCADEGGARAAEPGDNLVWLSVHTREPQHPHFSDKYDKVTCGIQSSAARRRRARRSCARTRGARAPPSPATTSAVRRDAAVLAGAVRGRGGRARRRARRQPRVAVRAHARAAAPALQRQVRQGNVRHTEQCGATPPCSPELCADEGGARAAEPGDNLVWLSVHTREPQHPHFSDKYDKISKLTKVDFNCLNLVVSIDSWVAVLDFFGVAGDDVPDSEQGPEPQQTASHNLSALGGITQTEMSVRSLSVVVVAGRGEACRALVSRARTVARADARAHTRHIAGRLGAIALTDLTPHSALWRDRFRTHGDQALTFQYERLSTTEAASAGHETSLSIEMGPVTYVHTKRFVQELQAFARDFSLLRRVILQARLKVSVVSGGSASSGGRLSRMKLRLRCSAPVIVLPVSGRARNALAAHLDHLTLDNSFKYAGDEGTVSTMTDPNCANRELLDVRVVRLSGVSLWCARGGRGLRVRRVGAPLLHAPADLDLQIEHNLHHTHNVADMTLQGSLSTLQLALDPAQYRVLRGVLAHNLADSADELLPPAPPQPLHPQQHQEVWTTSSLKLDLHDVTVKLEPEHGVSSLACINFIKSRLVVETYSDLSQDIDLVSQEILVSDTRYAKEPANCRGNVFSNIVQPMPEQRHSVQAEVHARKRRESSAYTILVNNMRLMAVLDWWECANQFIMQPPPPPADPDQQHLEEALNMARRTASSALAAGAEPAVELKLNVTDSQLVLVEDPSVWDTNAVILRSTTVITYRCADAAKPVSCELNELEVFSCVLGLEEETALSIVEPAAVHVAIDANRVLHVRGHIL</sequence>
<evidence type="ECO:0000313" key="6">
    <source>
        <dbReference type="Proteomes" id="UP001231518"/>
    </source>
</evidence>
<dbReference type="InterPro" id="IPR056747">
    <property type="entry name" value="VPS13-like_M"/>
</dbReference>
<feature type="compositionally biased region" description="Low complexity" evidence="2">
    <location>
        <begin position="3044"/>
        <end position="3055"/>
    </location>
</feature>
<evidence type="ECO:0000259" key="3">
    <source>
        <dbReference type="Pfam" id="PF12624"/>
    </source>
</evidence>
<dbReference type="GO" id="GO:0007005">
    <property type="term" value="P:mitochondrion organization"/>
    <property type="evidence" value="ECO:0007669"/>
    <property type="project" value="TreeGrafter"/>
</dbReference>
<feature type="compositionally biased region" description="Acidic residues" evidence="2">
    <location>
        <begin position="322"/>
        <end position="331"/>
    </location>
</feature>
<feature type="compositionally biased region" description="Low complexity" evidence="2">
    <location>
        <begin position="2904"/>
        <end position="2915"/>
    </location>
</feature>
<dbReference type="InterPro" id="IPR026847">
    <property type="entry name" value="VPS13"/>
</dbReference>
<proteinExistence type="predicted"/>
<dbReference type="Proteomes" id="UP001231518">
    <property type="component" value="Chromosome 15"/>
</dbReference>
<dbReference type="GO" id="GO:0006623">
    <property type="term" value="P:protein targeting to vacuole"/>
    <property type="evidence" value="ECO:0007669"/>
    <property type="project" value="TreeGrafter"/>
</dbReference>
<accession>A0AAD8DUV6</accession>
<dbReference type="InterPro" id="IPR026854">
    <property type="entry name" value="VPS13_N"/>
</dbReference>
<evidence type="ECO:0000256" key="1">
    <source>
        <dbReference type="ARBA" id="ARBA00022448"/>
    </source>
</evidence>
<evidence type="ECO:0000256" key="2">
    <source>
        <dbReference type="SAM" id="MobiDB-lite"/>
    </source>
</evidence>
<organism evidence="5 6">
    <name type="scientific">Mythimna separata</name>
    <name type="common">Oriental armyworm</name>
    <name type="synonym">Pseudaletia separata</name>
    <dbReference type="NCBI Taxonomy" id="271217"/>
    <lineage>
        <taxon>Eukaryota</taxon>
        <taxon>Metazoa</taxon>
        <taxon>Ecdysozoa</taxon>
        <taxon>Arthropoda</taxon>
        <taxon>Hexapoda</taxon>
        <taxon>Insecta</taxon>
        <taxon>Pterygota</taxon>
        <taxon>Neoptera</taxon>
        <taxon>Endopterygota</taxon>
        <taxon>Lepidoptera</taxon>
        <taxon>Glossata</taxon>
        <taxon>Ditrysia</taxon>
        <taxon>Noctuoidea</taxon>
        <taxon>Noctuidae</taxon>
        <taxon>Noctuinae</taxon>
        <taxon>Hadenini</taxon>
        <taxon>Mythimna</taxon>
    </lineage>
</organism>
<feature type="domain" description="Chorein N-terminal" evidence="3">
    <location>
        <begin position="9"/>
        <end position="352"/>
    </location>
</feature>
<keyword evidence="6" id="KW-1185">Reference proteome</keyword>
<evidence type="ECO:0000259" key="4">
    <source>
        <dbReference type="Pfam" id="PF25033"/>
    </source>
</evidence>
<feature type="region of interest" description="Disordered" evidence="2">
    <location>
        <begin position="428"/>
        <end position="457"/>
    </location>
</feature>
<comment type="caution">
    <text evidence="5">The sequence shown here is derived from an EMBL/GenBank/DDBJ whole genome shotgun (WGS) entry which is preliminary data.</text>
</comment>
<evidence type="ECO:0000313" key="5">
    <source>
        <dbReference type="EMBL" id="KAJ8723031.1"/>
    </source>
</evidence>
<dbReference type="PANTHER" id="PTHR16166">
    <property type="entry name" value="VACUOLAR PROTEIN SORTING-ASSOCIATED PROTEIN VPS13"/>
    <property type="match status" value="1"/>
</dbReference>
<feature type="compositionally biased region" description="Basic residues" evidence="2">
    <location>
        <begin position="3029"/>
        <end position="3043"/>
    </location>
</feature>
<protein>
    <submittedName>
        <fullName evidence="5">Uncharacterized protein</fullName>
    </submittedName>
</protein>
<feature type="region of interest" description="Disordered" evidence="2">
    <location>
        <begin position="2896"/>
        <end position="2915"/>
    </location>
</feature>
<feature type="region of interest" description="Disordered" evidence="2">
    <location>
        <begin position="3168"/>
        <end position="3195"/>
    </location>
</feature>
<feature type="domain" description="VPS13-like middle region" evidence="4">
    <location>
        <begin position="3426"/>
        <end position="3914"/>
    </location>
</feature>
<dbReference type="GO" id="GO:0045053">
    <property type="term" value="P:protein retention in Golgi apparatus"/>
    <property type="evidence" value="ECO:0007669"/>
    <property type="project" value="TreeGrafter"/>
</dbReference>
<name>A0AAD8DUV6_MYTSE</name>
<keyword evidence="1" id="KW-0813">Transport</keyword>
<dbReference type="Pfam" id="PF12624">
    <property type="entry name" value="VPS13_N"/>
    <property type="match status" value="1"/>
</dbReference>
<feature type="region of interest" description="Disordered" evidence="2">
    <location>
        <begin position="600"/>
        <end position="625"/>
    </location>
</feature>
<dbReference type="PANTHER" id="PTHR16166:SF141">
    <property type="entry name" value="INTERMEMBRANE LIPID TRANSFER PROTEIN VPS13D"/>
    <property type="match status" value="1"/>
</dbReference>
<reference evidence="5" key="1">
    <citation type="submission" date="2023-03" db="EMBL/GenBank/DDBJ databases">
        <title>Chromosome-level genomes of two armyworms, Mythimna separata and Mythimna loreyi, provide insights into the biosynthesis and reception of sex pheromones.</title>
        <authorList>
            <person name="Zhao H."/>
        </authorList>
    </citation>
    <scope>NUCLEOTIDE SEQUENCE</scope>
    <source>
        <strain evidence="5">BeijingLab</strain>
        <tissue evidence="5">Pupa</tissue>
    </source>
</reference>
<dbReference type="Pfam" id="PF25033">
    <property type="entry name" value="VPS13_M"/>
    <property type="match status" value="1"/>
</dbReference>
<feature type="region of interest" description="Disordered" evidence="2">
    <location>
        <begin position="314"/>
        <end position="341"/>
    </location>
</feature>
<feature type="compositionally biased region" description="Low complexity" evidence="2">
    <location>
        <begin position="3184"/>
        <end position="3195"/>
    </location>
</feature>